<evidence type="ECO:0000313" key="2">
    <source>
        <dbReference type="Proteomes" id="UP001482620"/>
    </source>
</evidence>
<dbReference type="Pfam" id="PF14469">
    <property type="entry name" value="AKAP28"/>
    <property type="match status" value="1"/>
</dbReference>
<dbReference type="Proteomes" id="UP001482620">
    <property type="component" value="Unassembled WGS sequence"/>
</dbReference>
<keyword evidence="2" id="KW-1185">Reference proteome</keyword>
<dbReference type="InterPro" id="IPR025663">
    <property type="entry name" value="AKAP_28"/>
</dbReference>
<sequence length="170" mass="20209">MERYSSDMNEKAELSLLIKALREDRLRKMKEKLGNALLTETDSFEWATSKDFNIEVGRYQIEAYIKTWEIRFCWVCSVNFLRTSQEDDFMIYFYEARFMAPTARKPISDRVSVYFAAEVSKTEAETLPVEVRFILESRRLVHTPGRSRFCEKWLTDITETKALLQRMMDL</sequence>
<comment type="caution">
    <text evidence="1">The sequence shown here is derived from an EMBL/GenBank/DDBJ whole genome shotgun (WGS) entry which is preliminary data.</text>
</comment>
<name>A0ABV0TII3_9TELE</name>
<protein>
    <submittedName>
        <fullName evidence="1">Uncharacterized protein</fullName>
    </submittedName>
</protein>
<gene>
    <name evidence="1" type="ORF">ILYODFUR_014101</name>
</gene>
<dbReference type="PANTHER" id="PTHR35075:SF1">
    <property type="entry name" value="A-KINASE ANCHOR PROTEIN 14"/>
    <property type="match status" value="1"/>
</dbReference>
<dbReference type="EMBL" id="JAHRIQ010035930">
    <property type="protein sequence ID" value="MEQ2232697.1"/>
    <property type="molecule type" value="Genomic_DNA"/>
</dbReference>
<accession>A0ABV0TII3</accession>
<reference evidence="1 2" key="1">
    <citation type="submission" date="2021-06" db="EMBL/GenBank/DDBJ databases">
        <authorList>
            <person name="Palmer J.M."/>
        </authorList>
    </citation>
    <scope>NUCLEOTIDE SEQUENCE [LARGE SCALE GENOMIC DNA]</scope>
    <source>
        <strain evidence="2">if_2019</strain>
        <tissue evidence="1">Muscle</tissue>
    </source>
</reference>
<proteinExistence type="predicted"/>
<organism evidence="1 2">
    <name type="scientific">Ilyodon furcidens</name>
    <name type="common">goldbreast splitfin</name>
    <dbReference type="NCBI Taxonomy" id="33524"/>
    <lineage>
        <taxon>Eukaryota</taxon>
        <taxon>Metazoa</taxon>
        <taxon>Chordata</taxon>
        <taxon>Craniata</taxon>
        <taxon>Vertebrata</taxon>
        <taxon>Euteleostomi</taxon>
        <taxon>Actinopterygii</taxon>
        <taxon>Neopterygii</taxon>
        <taxon>Teleostei</taxon>
        <taxon>Neoteleostei</taxon>
        <taxon>Acanthomorphata</taxon>
        <taxon>Ovalentaria</taxon>
        <taxon>Atherinomorphae</taxon>
        <taxon>Cyprinodontiformes</taxon>
        <taxon>Goodeidae</taxon>
        <taxon>Ilyodon</taxon>
    </lineage>
</organism>
<evidence type="ECO:0000313" key="1">
    <source>
        <dbReference type="EMBL" id="MEQ2232697.1"/>
    </source>
</evidence>
<dbReference type="PANTHER" id="PTHR35075">
    <property type="entry name" value="A-KINASE ANCHOR PROTEIN 14"/>
    <property type="match status" value="1"/>
</dbReference>
<dbReference type="InterPro" id="IPR053084">
    <property type="entry name" value="AKAP"/>
</dbReference>